<keyword evidence="6" id="KW-1185">Reference proteome</keyword>
<dbReference type="Gene3D" id="3.40.50.2300">
    <property type="match status" value="2"/>
</dbReference>
<protein>
    <submittedName>
        <fullName evidence="5">Ribose operon repressor</fullName>
    </submittedName>
</protein>
<dbReference type="PANTHER" id="PTHR30146">
    <property type="entry name" value="LACI-RELATED TRANSCRIPTIONAL REPRESSOR"/>
    <property type="match status" value="1"/>
</dbReference>
<dbReference type="RefSeq" id="WP_083476613.1">
    <property type="nucleotide sequence ID" value="NZ_PVXL01000078.1"/>
</dbReference>
<accession>A0A9X7J029</accession>
<dbReference type="GO" id="GO:0000976">
    <property type="term" value="F:transcription cis-regulatory region binding"/>
    <property type="evidence" value="ECO:0007669"/>
    <property type="project" value="TreeGrafter"/>
</dbReference>
<dbReference type="InterPro" id="IPR000843">
    <property type="entry name" value="HTH_LacI"/>
</dbReference>
<dbReference type="InterPro" id="IPR028082">
    <property type="entry name" value="Peripla_BP_I"/>
</dbReference>
<dbReference type="Gene3D" id="1.10.260.40">
    <property type="entry name" value="lambda repressor-like DNA-binding domains"/>
    <property type="match status" value="1"/>
</dbReference>
<dbReference type="PROSITE" id="PS00356">
    <property type="entry name" value="HTH_LACI_1"/>
    <property type="match status" value="1"/>
</dbReference>
<dbReference type="SMART" id="SM00354">
    <property type="entry name" value="HTH_LACI"/>
    <property type="match status" value="1"/>
</dbReference>
<keyword evidence="3" id="KW-0804">Transcription</keyword>
<dbReference type="PRINTS" id="PR00036">
    <property type="entry name" value="HTHLACI"/>
</dbReference>
<dbReference type="InterPro" id="IPR010982">
    <property type="entry name" value="Lambda_DNA-bd_dom_sf"/>
</dbReference>
<organism evidence="5 6">
    <name type="scientific">Neomoorella stamsii</name>
    <dbReference type="NCBI Taxonomy" id="1266720"/>
    <lineage>
        <taxon>Bacteria</taxon>
        <taxon>Bacillati</taxon>
        <taxon>Bacillota</taxon>
        <taxon>Clostridia</taxon>
        <taxon>Neomoorellales</taxon>
        <taxon>Neomoorellaceae</taxon>
        <taxon>Neomoorella</taxon>
    </lineage>
</organism>
<dbReference type="PANTHER" id="PTHR30146:SF109">
    <property type="entry name" value="HTH-TYPE TRANSCRIPTIONAL REGULATOR GALS"/>
    <property type="match status" value="1"/>
</dbReference>
<gene>
    <name evidence="5" type="primary">rbsR_3</name>
    <name evidence="5" type="ORF">MOST_31990</name>
</gene>
<dbReference type="SUPFAM" id="SSF53822">
    <property type="entry name" value="Periplasmic binding protein-like I"/>
    <property type="match status" value="1"/>
</dbReference>
<dbReference type="Pfam" id="PF13377">
    <property type="entry name" value="Peripla_BP_3"/>
    <property type="match status" value="1"/>
</dbReference>
<evidence type="ECO:0000256" key="3">
    <source>
        <dbReference type="ARBA" id="ARBA00023163"/>
    </source>
</evidence>
<feature type="domain" description="HTH lacI-type" evidence="4">
    <location>
        <begin position="2"/>
        <end position="56"/>
    </location>
</feature>
<evidence type="ECO:0000256" key="2">
    <source>
        <dbReference type="ARBA" id="ARBA00023125"/>
    </source>
</evidence>
<dbReference type="FunFam" id="1.10.260.40:FF:000002">
    <property type="entry name" value="HTH-type transcriptional repressor PurR"/>
    <property type="match status" value="1"/>
</dbReference>
<keyword evidence="2" id="KW-0238">DNA-binding</keyword>
<dbReference type="EMBL" id="PVXL01000078">
    <property type="protein sequence ID" value="PRR68917.1"/>
    <property type="molecule type" value="Genomic_DNA"/>
</dbReference>
<dbReference type="Proteomes" id="UP000239430">
    <property type="component" value="Unassembled WGS sequence"/>
</dbReference>
<dbReference type="CDD" id="cd01392">
    <property type="entry name" value="HTH_LacI"/>
    <property type="match status" value="1"/>
</dbReference>
<dbReference type="InterPro" id="IPR046335">
    <property type="entry name" value="LacI/GalR-like_sensor"/>
</dbReference>
<dbReference type="Pfam" id="PF00356">
    <property type="entry name" value="LacI"/>
    <property type="match status" value="1"/>
</dbReference>
<dbReference type="AlphaFoldDB" id="A0A9X7J029"/>
<dbReference type="PROSITE" id="PS50932">
    <property type="entry name" value="HTH_LACI_2"/>
    <property type="match status" value="1"/>
</dbReference>
<reference evidence="5 6" key="1">
    <citation type="submission" date="2018-03" db="EMBL/GenBank/DDBJ databases">
        <title>Genome sequence of Moorella stamsii DSM 26217.</title>
        <authorList>
            <person name="Poehlein A."/>
            <person name="Daniel R."/>
        </authorList>
    </citation>
    <scope>NUCLEOTIDE SEQUENCE [LARGE SCALE GENOMIC DNA]</scope>
    <source>
        <strain evidence="6">DSM 26217</strain>
    </source>
</reference>
<dbReference type="GO" id="GO:0003700">
    <property type="term" value="F:DNA-binding transcription factor activity"/>
    <property type="evidence" value="ECO:0007669"/>
    <property type="project" value="TreeGrafter"/>
</dbReference>
<evidence type="ECO:0000313" key="6">
    <source>
        <dbReference type="Proteomes" id="UP000239430"/>
    </source>
</evidence>
<evidence type="ECO:0000313" key="5">
    <source>
        <dbReference type="EMBL" id="PRR68917.1"/>
    </source>
</evidence>
<keyword evidence="1" id="KW-0805">Transcription regulation</keyword>
<dbReference type="SUPFAM" id="SSF47413">
    <property type="entry name" value="lambda repressor-like DNA-binding domains"/>
    <property type="match status" value="1"/>
</dbReference>
<name>A0A9X7J029_9FIRM</name>
<comment type="caution">
    <text evidence="5">The sequence shown here is derived from an EMBL/GenBank/DDBJ whole genome shotgun (WGS) entry which is preliminary data.</text>
</comment>
<sequence length="348" mass="38680">MANISDVAKRAGVSRTTVSRVLNGKDDVNEETRRRVLEAIRELNYRPSALARSLVKQKTDTIGVILSDITDPFFSRIIQGVEDVAHKFGYGIVYASMRWDPQIKHNYVNFLRSGRVDGLLMMGHTVGNEDYVREMVEERFPIVLVEYWIENLKANFIAIDNRGGGYLATRHLLGLGHHRIAHVAGHKNARVSQERLAGYRQALAEAGVSYDESLVVYSDFTTEGAIPVAKKLLSLPERPTAIFAANDLMAYGVIHAARELGLKVPQDLAVVGYDDIELASLVTPPLTTVHQPRYEIGSMAAWSLIQQIENKEMQPTVTEFKTSLVIRESCGAVFRRGSQGYLEGGKPA</sequence>
<evidence type="ECO:0000256" key="1">
    <source>
        <dbReference type="ARBA" id="ARBA00023015"/>
    </source>
</evidence>
<dbReference type="CDD" id="cd06267">
    <property type="entry name" value="PBP1_LacI_sugar_binding-like"/>
    <property type="match status" value="1"/>
</dbReference>
<evidence type="ECO:0000259" key="4">
    <source>
        <dbReference type="PROSITE" id="PS50932"/>
    </source>
</evidence>
<proteinExistence type="predicted"/>